<keyword evidence="11" id="KW-1185">Reference proteome</keyword>
<dbReference type="InterPro" id="IPR041164">
    <property type="entry name" value="LDcluster4"/>
</dbReference>
<gene>
    <name evidence="10" type="ORF">FHP08_01190</name>
</gene>
<reference evidence="10 11" key="1">
    <citation type="submission" date="2019-06" db="EMBL/GenBank/DDBJ databases">
        <title>Quisquiliibacterium sp. nov., isolated from a maize field.</title>
        <authorList>
            <person name="Lin S.-Y."/>
            <person name="Tsai C.-F."/>
            <person name="Young C.-C."/>
        </authorList>
    </citation>
    <scope>NUCLEOTIDE SEQUENCE [LARGE SCALE GENOMIC DNA]</scope>
    <source>
        <strain evidence="10 11">CC-CFT501</strain>
    </source>
</reference>
<evidence type="ECO:0000256" key="8">
    <source>
        <dbReference type="RuleBase" id="RU363032"/>
    </source>
</evidence>
<feature type="domain" description="ABC transmembrane type-1" evidence="9">
    <location>
        <begin position="57"/>
        <end position="248"/>
    </location>
</feature>
<dbReference type="RefSeq" id="WP_147702475.1">
    <property type="nucleotide sequence ID" value="NZ_VDUY01000001.1"/>
</dbReference>
<feature type="transmembrane region" description="Helical" evidence="8">
    <location>
        <begin position="7"/>
        <end position="26"/>
    </location>
</feature>
<comment type="similarity">
    <text evidence="8">Belongs to the binding-protein-dependent transport system permease family.</text>
</comment>
<sequence length="307" mass="32357">MFPRVVTFVYLIYLVTPILLLFAGSFGDLWLGTLLPTGFTARWYLEVATDPSFQRAFMASLIVAGAACAACLAIGLPLAYAVFKARDPRIRALSRALYQLPIALPPLVLAFGYILVFSSDTLPWLGSIWLLIAGHIVLGLPYFLQAVVADMQRLGLQVLEDAAESCGSTGLQRYLHIVLPALRHSILSGLIVVAALSIGEFQFSNLIAGFLNRTYPVVLLQAFYGATGIGEARNAIIARSALCLVAIGDSFGTLSEVALGRQSGKTVVALEGAARIGGVIAAGTAEEAMAWVAACALGLAQGGAARA</sequence>
<organism evidence="10 11">
    <name type="scientific">Zeimonas arvi</name>
    <dbReference type="NCBI Taxonomy" id="2498847"/>
    <lineage>
        <taxon>Bacteria</taxon>
        <taxon>Pseudomonadati</taxon>
        <taxon>Pseudomonadota</taxon>
        <taxon>Betaproteobacteria</taxon>
        <taxon>Burkholderiales</taxon>
        <taxon>Burkholderiaceae</taxon>
        <taxon>Zeimonas</taxon>
    </lineage>
</organism>
<dbReference type="Gene3D" id="1.10.3720.10">
    <property type="entry name" value="MetI-like"/>
    <property type="match status" value="1"/>
</dbReference>
<dbReference type="InterPro" id="IPR000515">
    <property type="entry name" value="MetI-like"/>
</dbReference>
<feature type="transmembrane region" description="Helical" evidence="8">
    <location>
        <begin position="122"/>
        <end position="144"/>
    </location>
</feature>
<keyword evidence="2 8" id="KW-0813">Transport</keyword>
<dbReference type="GO" id="GO:0005886">
    <property type="term" value="C:plasma membrane"/>
    <property type="evidence" value="ECO:0007669"/>
    <property type="project" value="UniProtKB-SubCell"/>
</dbReference>
<dbReference type="InterPro" id="IPR035906">
    <property type="entry name" value="MetI-like_sf"/>
</dbReference>
<evidence type="ECO:0000256" key="7">
    <source>
        <dbReference type="ARBA" id="ARBA00023136"/>
    </source>
</evidence>
<evidence type="ECO:0000256" key="1">
    <source>
        <dbReference type="ARBA" id="ARBA00004429"/>
    </source>
</evidence>
<keyword evidence="4" id="KW-0997">Cell inner membrane</keyword>
<comment type="caution">
    <text evidence="10">The sequence shown here is derived from an EMBL/GenBank/DDBJ whole genome shotgun (WGS) entry which is preliminary data.</text>
</comment>
<dbReference type="PANTHER" id="PTHR43357:SF4">
    <property type="entry name" value="INNER MEMBRANE ABC TRANSPORTER PERMEASE PROTEIN YDCV"/>
    <property type="match status" value="1"/>
</dbReference>
<keyword evidence="6 8" id="KW-1133">Transmembrane helix</keyword>
<dbReference type="Pfam" id="PF18306">
    <property type="entry name" value="LDcluster4"/>
    <property type="match status" value="1"/>
</dbReference>
<keyword evidence="5 8" id="KW-0812">Transmembrane</keyword>
<dbReference type="CDD" id="cd06261">
    <property type="entry name" value="TM_PBP2"/>
    <property type="match status" value="1"/>
</dbReference>
<dbReference type="EMBL" id="VDUY01000001">
    <property type="protein sequence ID" value="TXL68334.1"/>
    <property type="molecule type" value="Genomic_DNA"/>
</dbReference>
<dbReference type="SUPFAM" id="SSF161098">
    <property type="entry name" value="MetI-like"/>
    <property type="match status" value="1"/>
</dbReference>
<evidence type="ECO:0000256" key="2">
    <source>
        <dbReference type="ARBA" id="ARBA00022448"/>
    </source>
</evidence>
<accession>A0A5C8P5E0</accession>
<dbReference type="OrthoDB" id="9782004at2"/>
<keyword evidence="3" id="KW-1003">Cell membrane</keyword>
<dbReference type="Proteomes" id="UP000321548">
    <property type="component" value="Unassembled WGS sequence"/>
</dbReference>
<dbReference type="Pfam" id="PF00528">
    <property type="entry name" value="BPD_transp_1"/>
    <property type="match status" value="1"/>
</dbReference>
<evidence type="ECO:0000256" key="4">
    <source>
        <dbReference type="ARBA" id="ARBA00022519"/>
    </source>
</evidence>
<evidence type="ECO:0000259" key="9">
    <source>
        <dbReference type="PROSITE" id="PS50928"/>
    </source>
</evidence>
<keyword evidence="7 8" id="KW-0472">Membrane</keyword>
<dbReference type="AlphaFoldDB" id="A0A5C8P5E0"/>
<dbReference type="PANTHER" id="PTHR43357">
    <property type="entry name" value="INNER MEMBRANE ABC TRANSPORTER PERMEASE PROTEIN YDCV"/>
    <property type="match status" value="1"/>
</dbReference>
<evidence type="ECO:0000256" key="5">
    <source>
        <dbReference type="ARBA" id="ARBA00022692"/>
    </source>
</evidence>
<feature type="transmembrane region" description="Helical" evidence="8">
    <location>
        <begin position="56"/>
        <end position="83"/>
    </location>
</feature>
<evidence type="ECO:0000313" key="11">
    <source>
        <dbReference type="Proteomes" id="UP000321548"/>
    </source>
</evidence>
<comment type="subcellular location">
    <subcellularLocation>
        <location evidence="1">Cell inner membrane</location>
        <topology evidence="1">Multi-pass membrane protein</topology>
    </subcellularLocation>
    <subcellularLocation>
        <location evidence="8">Cell membrane</location>
        <topology evidence="8">Multi-pass membrane protein</topology>
    </subcellularLocation>
</comment>
<evidence type="ECO:0000256" key="6">
    <source>
        <dbReference type="ARBA" id="ARBA00022989"/>
    </source>
</evidence>
<protein>
    <submittedName>
        <fullName evidence="10">ABC transporter permease subunit</fullName>
    </submittedName>
</protein>
<evidence type="ECO:0000313" key="10">
    <source>
        <dbReference type="EMBL" id="TXL68334.1"/>
    </source>
</evidence>
<feature type="transmembrane region" description="Helical" evidence="8">
    <location>
        <begin position="95"/>
        <end position="116"/>
    </location>
</feature>
<dbReference type="PROSITE" id="PS50928">
    <property type="entry name" value="ABC_TM1"/>
    <property type="match status" value="1"/>
</dbReference>
<evidence type="ECO:0000256" key="3">
    <source>
        <dbReference type="ARBA" id="ARBA00022475"/>
    </source>
</evidence>
<proteinExistence type="inferred from homology"/>
<dbReference type="GO" id="GO:0055085">
    <property type="term" value="P:transmembrane transport"/>
    <property type="evidence" value="ECO:0007669"/>
    <property type="project" value="InterPro"/>
</dbReference>
<name>A0A5C8P5E0_9BURK</name>